<dbReference type="Proteomes" id="UP001623348">
    <property type="component" value="Unassembled WGS sequence"/>
</dbReference>
<keyword evidence="3" id="KW-1185">Reference proteome</keyword>
<gene>
    <name evidence="2" type="ORF">GRJ2_000040200</name>
</gene>
<proteinExistence type="predicted"/>
<dbReference type="AlphaFoldDB" id="A0ABC9VQN4"/>
<accession>A0ABC9VQN4</accession>
<reference evidence="2 3" key="1">
    <citation type="submission" date="2024-06" db="EMBL/GenBank/DDBJ databases">
        <title>The draft genome of Grus japonensis, version 3.</title>
        <authorList>
            <person name="Nabeshima K."/>
            <person name="Suzuki S."/>
            <person name="Onuma M."/>
        </authorList>
    </citation>
    <scope>NUCLEOTIDE SEQUENCE [LARGE SCALE GENOMIC DNA]</scope>
    <source>
        <strain evidence="2 3">451A</strain>
    </source>
</reference>
<protein>
    <submittedName>
        <fullName evidence="2">Uncharacterized protein</fullName>
    </submittedName>
</protein>
<name>A0ABC9VQN4_GRUJA</name>
<comment type="caution">
    <text evidence="2">The sequence shown here is derived from an EMBL/GenBank/DDBJ whole genome shotgun (WGS) entry which is preliminary data.</text>
</comment>
<evidence type="ECO:0000256" key="1">
    <source>
        <dbReference type="SAM" id="MobiDB-lite"/>
    </source>
</evidence>
<evidence type="ECO:0000313" key="3">
    <source>
        <dbReference type="Proteomes" id="UP001623348"/>
    </source>
</evidence>
<sequence length="174" mass="18918">MGNPRTGPLEHNGPQILGIPDSKPPGVDLKSPLMLSARDSRSLDLTSFYGKTGFQKDLDYFLPFLKNFFCCVAPYNDVINVLQVLGASPRSSAVRISPWQMVGLCFHPWGSQFQAYWTSLRVKANYALHSATKGIEKNALGTSIVAYHLAAFDSSSSMSGTAALISGVTSFRPQ</sequence>
<dbReference type="EMBL" id="BAAFJT010000001">
    <property type="protein sequence ID" value="GAB0175750.1"/>
    <property type="molecule type" value="Genomic_DNA"/>
</dbReference>
<feature type="region of interest" description="Disordered" evidence="1">
    <location>
        <begin position="1"/>
        <end position="23"/>
    </location>
</feature>
<evidence type="ECO:0000313" key="2">
    <source>
        <dbReference type="EMBL" id="GAB0175750.1"/>
    </source>
</evidence>
<organism evidence="2 3">
    <name type="scientific">Grus japonensis</name>
    <name type="common">Japanese crane</name>
    <name type="synonym">Red-crowned crane</name>
    <dbReference type="NCBI Taxonomy" id="30415"/>
    <lineage>
        <taxon>Eukaryota</taxon>
        <taxon>Metazoa</taxon>
        <taxon>Chordata</taxon>
        <taxon>Craniata</taxon>
        <taxon>Vertebrata</taxon>
        <taxon>Euteleostomi</taxon>
        <taxon>Archelosauria</taxon>
        <taxon>Archosauria</taxon>
        <taxon>Dinosauria</taxon>
        <taxon>Saurischia</taxon>
        <taxon>Theropoda</taxon>
        <taxon>Coelurosauria</taxon>
        <taxon>Aves</taxon>
        <taxon>Neognathae</taxon>
        <taxon>Neoaves</taxon>
        <taxon>Gruiformes</taxon>
        <taxon>Gruidae</taxon>
        <taxon>Grus</taxon>
    </lineage>
</organism>